<protein>
    <recommendedName>
        <fullName evidence="7">Phosphatidylglycerol--prolipoprotein diacylglyceryl transferase</fullName>
        <ecNumber evidence="7">2.5.1.145</ecNumber>
    </recommendedName>
</protein>
<evidence type="ECO:0000256" key="1">
    <source>
        <dbReference type="ARBA" id="ARBA00007150"/>
    </source>
</evidence>
<dbReference type="PROSITE" id="PS01311">
    <property type="entry name" value="LGT"/>
    <property type="match status" value="1"/>
</dbReference>
<dbReference type="Proteomes" id="UP000886865">
    <property type="component" value="Unassembled WGS sequence"/>
</dbReference>
<comment type="caution">
    <text evidence="8">The sequence shown here is derived from an EMBL/GenBank/DDBJ whole genome shotgun (WGS) entry which is preliminary data.</text>
</comment>
<accession>A0A9D1JXF3</accession>
<organism evidence="8 9">
    <name type="scientific">Candidatus Galligastranaerophilus intestinavium</name>
    <dbReference type="NCBI Taxonomy" id="2840836"/>
    <lineage>
        <taxon>Bacteria</taxon>
        <taxon>Candidatus Galligastranaerophilus</taxon>
    </lineage>
</organism>
<evidence type="ECO:0000313" key="9">
    <source>
        <dbReference type="Proteomes" id="UP000886865"/>
    </source>
</evidence>
<dbReference type="GO" id="GO:0008961">
    <property type="term" value="F:phosphatidylglycerol-prolipoprotein diacylglyceryl transferase activity"/>
    <property type="evidence" value="ECO:0007669"/>
    <property type="project" value="UniProtKB-UniRule"/>
</dbReference>
<feature type="transmembrane region" description="Helical" evidence="7">
    <location>
        <begin position="117"/>
        <end position="135"/>
    </location>
</feature>
<evidence type="ECO:0000256" key="4">
    <source>
        <dbReference type="ARBA" id="ARBA00022692"/>
    </source>
</evidence>
<dbReference type="PANTHER" id="PTHR30589:SF0">
    <property type="entry name" value="PHOSPHATIDYLGLYCEROL--PROLIPOPROTEIN DIACYLGLYCERYL TRANSFERASE"/>
    <property type="match status" value="1"/>
</dbReference>
<reference evidence="8" key="1">
    <citation type="submission" date="2020-10" db="EMBL/GenBank/DDBJ databases">
        <authorList>
            <person name="Gilroy R."/>
        </authorList>
    </citation>
    <scope>NUCLEOTIDE SEQUENCE</scope>
    <source>
        <strain evidence="8">CHK152-2871</strain>
    </source>
</reference>
<comment type="similarity">
    <text evidence="1 7">Belongs to the Lgt family.</text>
</comment>
<comment type="function">
    <text evidence="7">Catalyzes the transfer of the diacylglyceryl group from phosphatidylglycerol to the sulfhydryl group of the N-terminal cysteine of a prolipoprotein, the first step in the formation of mature lipoproteins.</text>
</comment>
<feature type="binding site" evidence="7">
    <location>
        <position position="136"/>
    </location>
    <ligand>
        <name>a 1,2-diacyl-sn-glycero-3-phospho-(1'-sn-glycerol)</name>
        <dbReference type="ChEBI" id="CHEBI:64716"/>
    </ligand>
</feature>
<dbReference type="AlphaFoldDB" id="A0A9D1JXF3"/>
<gene>
    <name evidence="7 8" type="primary">lgt</name>
    <name evidence="8" type="ORF">IAA86_01090</name>
</gene>
<comment type="pathway">
    <text evidence="7">Protein modification; lipoprotein biosynthesis (diacylglyceryl transfer).</text>
</comment>
<reference evidence="8" key="2">
    <citation type="journal article" date="2021" name="PeerJ">
        <title>Extensive microbial diversity within the chicken gut microbiome revealed by metagenomics and culture.</title>
        <authorList>
            <person name="Gilroy R."/>
            <person name="Ravi A."/>
            <person name="Getino M."/>
            <person name="Pursley I."/>
            <person name="Horton D.L."/>
            <person name="Alikhan N.F."/>
            <person name="Baker D."/>
            <person name="Gharbi K."/>
            <person name="Hall N."/>
            <person name="Watson M."/>
            <person name="Adriaenssens E.M."/>
            <person name="Foster-Nyarko E."/>
            <person name="Jarju S."/>
            <person name="Secka A."/>
            <person name="Antonio M."/>
            <person name="Oren A."/>
            <person name="Chaudhuri R.R."/>
            <person name="La Ragione R."/>
            <person name="Hildebrand F."/>
            <person name="Pallen M.J."/>
        </authorList>
    </citation>
    <scope>NUCLEOTIDE SEQUENCE</scope>
    <source>
        <strain evidence="8">CHK152-2871</strain>
    </source>
</reference>
<dbReference type="NCBIfam" id="TIGR00544">
    <property type="entry name" value="lgt"/>
    <property type="match status" value="1"/>
</dbReference>
<feature type="transmembrane region" description="Helical" evidence="7">
    <location>
        <begin position="85"/>
        <end position="110"/>
    </location>
</feature>
<feature type="transmembrane region" description="Helical" evidence="7">
    <location>
        <begin position="205"/>
        <end position="224"/>
    </location>
</feature>
<evidence type="ECO:0000256" key="2">
    <source>
        <dbReference type="ARBA" id="ARBA00022475"/>
    </source>
</evidence>
<keyword evidence="6 7" id="KW-0472">Membrane</keyword>
<keyword evidence="2 7" id="KW-1003">Cell membrane</keyword>
<dbReference type="GO" id="GO:0042158">
    <property type="term" value="P:lipoprotein biosynthetic process"/>
    <property type="evidence" value="ECO:0007669"/>
    <property type="project" value="UniProtKB-UniRule"/>
</dbReference>
<dbReference type="PANTHER" id="PTHR30589">
    <property type="entry name" value="PROLIPOPROTEIN DIACYLGLYCERYL TRANSFERASE"/>
    <property type="match status" value="1"/>
</dbReference>
<comment type="subcellular location">
    <subcellularLocation>
        <location evidence="7">Cell membrane</location>
        <topology evidence="7">Multi-pass membrane protein</topology>
    </subcellularLocation>
</comment>
<comment type="catalytic activity">
    <reaction evidence="7">
        <text>L-cysteinyl-[prolipoprotein] + a 1,2-diacyl-sn-glycero-3-phospho-(1'-sn-glycerol) = an S-1,2-diacyl-sn-glyceryl-L-cysteinyl-[prolipoprotein] + sn-glycerol 1-phosphate + H(+)</text>
        <dbReference type="Rhea" id="RHEA:56712"/>
        <dbReference type="Rhea" id="RHEA-COMP:14679"/>
        <dbReference type="Rhea" id="RHEA-COMP:14680"/>
        <dbReference type="ChEBI" id="CHEBI:15378"/>
        <dbReference type="ChEBI" id="CHEBI:29950"/>
        <dbReference type="ChEBI" id="CHEBI:57685"/>
        <dbReference type="ChEBI" id="CHEBI:64716"/>
        <dbReference type="ChEBI" id="CHEBI:140658"/>
        <dbReference type="EC" id="2.5.1.145"/>
    </reaction>
</comment>
<evidence type="ECO:0000256" key="3">
    <source>
        <dbReference type="ARBA" id="ARBA00022679"/>
    </source>
</evidence>
<sequence length="266" mass="30269">MFTSPFSTAFVLGGYEIKMYGVVMFFAIICAILTANFIAKKYYREVDIDILTDFYPILIISGIICARAYYVILNIDYYILKPSEIIALWHGGISIHGAILGGVIAGILYFKKKKLSILKYADVITYGLVMGQIIGRWGNFFNSEAFGTPCNLPWKLYIAPSYRPIEYYSYSYFHPTFLYESLFCILIFLILFFGVRKVQKERDGLIFYSYFMLYSIGRFIIEGIRTDSVLNIGTVPIAQIASVLLFITGAIGCIWTINKSKKLPPV</sequence>
<evidence type="ECO:0000256" key="6">
    <source>
        <dbReference type="ARBA" id="ARBA00023136"/>
    </source>
</evidence>
<feature type="transmembrane region" description="Helical" evidence="7">
    <location>
        <begin position="172"/>
        <end position="193"/>
    </location>
</feature>
<keyword evidence="3 7" id="KW-0808">Transferase</keyword>
<keyword evidence="5 7" id="KW-1133">Transmembrane helix</keyword>
<dbReference type="GO" id="GO:0005886">
    <property type="term" value="C:plasma membrane"/>
    <property type="evidence" value="ECO:0007669"/>
    <property type="project" value="UniProtKB-SubCell"/>
</dbReference>
<dbReference type="HAMAP" id="MF_01147">
    <property type="entry name" value="Lgt"/>
    <property type="match status" value="1"/>
</dbReference>
<evidence type="ECO:0000256" key="7">
    <source>
        <dbReference type="HAMAP-Rule" id="MF_01147"/>
    </source>
</evidence>
<dbReference type="EMBL" id="DVJQ01000010">
    <property type="protein sequence ID" value="HIS73597.1"/>
    <property type="molecule type" value="Genomic_DNA"/>
</dbReference>
<feature type="transmembrane region" description="Helical" evidence="7">
    <location>
        <begin position="51"/>
        <end position="73"/>
    </location>
</feature>
<evidence type="ECO:0000313" key="8">
    <source>
        <dbReference type="EMBL" id="HIS73597.1"/>
    </source>
</evidence>
<keyword evidence="4 7" id="KW-0812">Transmembrane</keyword>
<dbReference type="Pfam" id="PF01790">
    <property type="entry name" value="LGT"/>
    <property type="match status" value="1"/>
</dbReference>
<feature type="transmembrane region" description="Helical" evidence="7">
    <location>
        <begin position="20"/>
        <end position="39"/>
    </location>
</feature>
<name>A0A9D1JXF3_9BACT</name>
<feature type="transmembrane region" description="Helical" evidence="7">
    <location>
        <begin position="236"/>
        <end position="257"/>
    </location>
</feature>
<dbReference type="InterPro" id="IPR001640">
    <property type="entry name" value="Lgt"/>
</dbReference>
<dbReference type="EC" id="2.5.1.145" evidence="7"/>
<proteinExistence type="inferred from homology"/>
<evidence type="ECO:0000256" key="5">
    <source>
        <dbReference type="ARBA" id="ARBA00022989"/>
    </source>
</evidence>